<dbReference type="GeneTree" id="ENSGT00940000164866"/>
<dbReference type="InterPro" id="IPR036869">
    <property type="entry name" value="J_dom_sf"/>
</dbReference>
<dbReference type="SUPFAM" id="SSF55874">
    <property type="entry name" value="ATPase domain of HSP90 chaperone/DNA topoisomerase II/histidine kinase"/>
    <property type="match status" value="3"/>
</dbReference>
<dbReference type="PANTHER" id="PTHR46919:SF2">
    <property type="entry name" value="SACSIN"/>
    <property type="match status" value="1"/>
</dbReference>
<dbReference type="SMART" id="SM00748">
    <property type="entry name" value="HEPN"/>
    <property type="match status" value="1"/>
</dbReference>
<evidence type="ECO:0000313" key="4">
    <source>
        <dbReference type="Proteomes" id="UP000694558"/>
    </source>
</evidence>
<dbReference type="PROSITE" id="PS50910">
    <property type="entry name" value="HEPN"/>
    <property type="match status" value="1"/>
</dbReference>
<proteinExistence type="predicted"/>
<dbReference type="SUPFAM" id="SSF46565">
    <property type="entry name" value="Chaperone J-domain"/>
    <property type="match status" value="1"/>
</dbReference>
<dbReference type="InterPro" id="IPR058210">
    <property type="entry name" value="SACS/Nov_dom"/>
</dbReference>
<dbReference type="NCBIfam" id="NF047352">
    <property type="entry name" value="P_loop_sacsin"/>
    <property type="match status" value="3"/>
</dbReference>
<protein>
    <recommendedName>
        <fullName evidence="2">HEPN domain-containing protein</fullName>
    </recommendedName>
</protein>
<dbReference type="Ensembl" id="ENSSMAT00000016188.2">
    <property type="protein sequence ID" value="ENSSMAP00000015990.2"/>
    <property type="gene ID" value="ENSSMAG00000009806.2"/>
</dbReference>
<dbReference type="Gene3D" id="1.20.120.330">
    <property type="entry name" value="Nucleotidyltransferases domain 2"/>
    <property type="match status" value="1"/>
</dbReference>
<dbReference type="Pfam" id="PF25794">
    <property type="entry name" value="SACS"/>
    <property type="match status" value="3"/>
</dbReference>
<evidence type="ECO:0000313" key="3">
    <source>
        <dbReference type="Ensembl" id="ENSSMAP00000015990.2"/>
    </source>
</evidence>
<feature type="region of interest" description="Disordered" evidence="1">
    <location>
        <begin position="4028"/>
        <end position="4059"/>
    </location>
</feature>
<reference evidence="3" key="1">
    <citation type="submission" date="2023-05" db="EMBL/GenBank/DDBJ databases">
        <title>High-quality long-read genome of Scophthalmus maximus.</title>
        <authorList>
            <person name="Lien S."/>
            <person name="Martinez P."/>
        </authorList>
    </citation>
    <scope>NUCLEOTIDE SEQUENCE [LARGE SCALE GENOMIC DNA]</scope>
</reference>
<dbReference type="Gene3D" id="1.10.287.110">
    <property type="entry name" value="DnaJ domain"/>
    <property type="match status" value="1"/>
</dbReference>
<dbReference type="InterPro" id="IPR007842">
    <property type="entry name" value="HEPN_dom"/>
</dbReference>
<gene>
    <name evidence="3" type="primary">sacs2</name>
</gene>
<evidence type="ECO:0000256" key="1">
    <source>
        <dbReference type="SAM" id="MobiDB-lite"/>
    </source>
</evidence>
<dbReference type="InterPro" id="IPR036890">
    <property type="entry name" value="HATPase_C_sf"/>
</dbReference>
<sequence length="4308" mass="490253">MRPVDRHAPASSTDRMMSLKTKRKARTSFGATAPPFIDYLKDILGRYPDGGQILKELIQNADDARATEVVFIHDERSYGTESLWTDELGKYQGPALYAYNNAAFTDADWEGIQRAGRSDKRNDPDKVGRFGIGFNSVYHTTDVPSIFSSVHLGLMDPQEKIFGERNGGFLWSLDDPEHQEALMIMHDQFQPFRDVVSLVSERKWSEVVLEDQFFDGTIFRFPLRNEASEISDNLYDSDRVVELFSSFIADADLSLLFLKNVTSVSLVHIDVHGTVNTRLKVQSSFPTNDFLESNDASVTEASTRFKVITLHSDVHKETKWLVTTCTMREGNVDDLDSLAKKLSFSPQVDLAFPCGEQRDCRETRLSCFLPLPNNESNKTGLPVYVNACFGLSDNRRLIKWREEDQKHDEHAVWNELLMKEVLPRAYLTLIQDAIKLAQQSVLPVRSVYDLWPDIARIQRKDKWYAIALDVLSHLFKQNVAVLSLAKDERKFITASEAVFPCNGPTSPEMLAAIQRTLVSCGENLVMLPGSVARAINEACPYISTLKHVTPAFVRDILRRIGVHDISKDDRLRLLEYILSDGEYGELEGLQLLPLNDGSFRSFTNREEDTALIDSNEFPRSLLPCCKHLFIPDDLSPTCITHLSELARKNLYKVINIGADHVAEYTRRYLPQDWQQTTTGLVAWNIGSSQHPPLEWLQEFWKFLSTHFKELSRFTGIPLIPVSPRSLSQVVSLAQLQQNTSLISQKRKMISLPDQIAQLVNKAGGTVVRGNEWLQHVDLDSYVLCPSPRSVVKVLVNLDSQHLIGEVKSASHTAREELKDYLSRLDSLSRCEKDLLSKLPLFQTMKGVCSAAQSKQALLLTSGLTVPTELPMPDSVVQCATEADHRLLRLLKVNLLHTAEAVNLLIDCIQKGSCSKEETEKIMTWILQHGNVLFSQNQTLKRRCKDLGFIEVNGELKKASSFFDPRIQNFTVIFESHFFPPRPYTHTEQMLESLTDLGLLCKEVDVSPQHLLHAATLIDKMHVESQAEAQKRAQVLLKMLDANDLLSKFSSEQLKRLKMLKWVPCDQPGNDQHQGSCFFCPDEIRHSAFKDIVGHVMPLVGDLSDRVSNKLGLKGRPPPEKVMENLSVLTSKAQEMNDPDTDVDFKTELRSIYRHMEDYISEFAPMINEDTRWLWSHNKFVSPKDLVLDYPHNLDLSSYIGKVPSEFLSYKKLLRNSGLRTLISDGEVIGILHSIQQNMEGRQEPFASSSEVKVSIEILNWLWREKKAVKDDIPVPVILEGEQYTLKPRSTAVFCDVSKGGLKELKCSLEEVHVIHDEIPKATAEWLNIQFLSTFILNPELVGIEQCGQSEPITTRIKNILKEYDEESDIFKELIQNAEDAGAEVCKFLVDFRVHKDAPESLIDPNMALCQGPCLWAFNNEQFTVEDWENIVRVGSASKENKVEKIGKFGLGFNTVYHVTDVPSILSGNSLLIFDPNVTHLKKHIKHKTNPGIKLDLSQQHLFHCFPGQFGPYERIFDCNFSRQSPPEPFPGTLIKLPFRTEEEALKSEISTKVYHKHNIITFQQHLTKNSQTHLLFLKKVNALSLQSVPHIVSTPPRDDEIETVLTISKTTVSAMTIPDEACVSKQRQAEESLMKLDGKCKEVIDSSTANVVQITSQQSGVTEVQSWLLYNCFGTRESLKMALQGNKKAKFFLPIGGIAVPLQNNPKTGKLTSLQTDLVGQAFSFLPLSIHTGLPVNVNGTFAVTSNRKGLWESGVKNDWNKALLRDPVVTAYVTTLLTLRKMSENKQLEDYCYHTFWPDREKVSETFKPLVDAFYSTIAQQSIGPELFSDGDHWCSMNTAIFLHESIEEDKEISALAVQVCKKYAKPQNNVVHLPLWMKNSFKQAGLEKALQDRTWNWERFYQEVVFNNLGTIEPVSRDSLVLHAIDLHVKEIDNLLVCYPCIPTTDGRLQYIEKLVNPSGRVASLFEPEEGRLLGGTKKDFCSPERIKRLLELGMASDYLPLKEITEKAGSITKTWSTDRKKAYGQLKCLLEVMKYHMNDTDSLQWETLRMTEFLPALSPGDMKMEINVTLRRPTDVFSDKCPLLVNMTQPVLDHTNLNIHNTDPVLQILGVRDSPRPETVLQQLQETCKQSQSTDRPVFHKIAFECYKFLDQWLSDSGDPAFISQSAHSFPFILVGSTFVNVNCVAENEQFEAKPYLHMLPPAFTSFKKLWESIGVEKKYTVSQFETVLQDLHHRHGKKPLPEKDLSMCRTILNKGIYEAKEKTTGDCLIPNEHGILQPASELFYNDSPWMPVVSGVTLCHEDISRAMACYFGIKTTRHHTLQSHIAENISPFAFEFAQQEQLTVRIKNIISAYPSKKDILKELIQNADDAEATEIHFVWDKRQHGKEKTFGDKWNHLQGSALCVFNNKVFSDVDLAGIQQLGEGGKHNSPGKTGKYGVGFNSVYHLTDCPSILTGDEFLCISDPNQKYIEHHSGKPLVGIGYKLADKFKEMYVDVYKSFLPEQFPLKDGTMFRLPLRMGTMANGSKISEQGVTDRDMEELCSALSEDPEGLILFLKNIRKIKVHEINACSGELKTVFGVDKSVPQTSREKEDAFVNLQQQALQSDQPATPHKAIYETTISTSDKRQSKWIIAQQFGSFKNSDGREATIPNKLPQAAVAARIQSLGTSSKYGCTNDACKDFKGEAFCSLPLPGTTGLPVHVNANFEVDSSRRNLWKEDGQSLKTKWNESLNQSVIAPLYADLLHYISQSIEKKKVSVSCIESCFNNSYLCFWPTASKDVNQHWHEMIHEVYRSIKERGLHVIPVMRSSTCVLAGRPLKQYSFDWCDMRETEATKALYLSKSTDSENYEISLVLEDLGMKLVPTSTKMKEVWENFKSIGVELKRVHPSTVRTFLKEKPLNDPTQTDEALPLPITSTLIRDERRCSELLRFCLKDPSLKKKVSGENSRLLDGLPLLLTGDKVLRMFNSRSPKLVSGYQGLFLDCKDQFADFRTNLEHMDVLQRFNLVKNLTVHCAAEYLKPLIQHHLQSCEVDSHSGLHVPNQAMLTWLNSLWRFLESQIKPTAASGDEQSVTFSDVRQLFNDCSILPVVCPRLNNKHLLQTMKDMPSVIQFASDRNISGILIKLGFMRLDNVFFYDMLFDRQTHLFLQPELMDVNDTSSVLDQVYNINHSEFSLLSPEDKRELQNSLQSGVSKAKDSQDYQRKLKSLPLFETICGKTVRIDGPKEVFVLKITHLSTFPDLFTLPDSDNIFLKDSPENCSLSQSLSIKILTDMEYFMRFILPVAHKLTERQLLHCFKLLLSLQDDCKYSQYKEKIISSMKRVKFIRNSQGKLDTASYYFDDCMELYKKMLPQERFVPVTFWTECGYENQIKANQLLRELGMKHVVSKDEIIAFAYQLESEAKGNSPLQELKEKSLLLFKTALEKGCNNENEEEKLLESIADIKFIFPVTIRKELCNYHQPFAAERTAVKIRSSLMDINRSHQDLIWSSMPIIHLPVYQTEELLQMMKDAGAHDQPPTQCVTSNISNICRSPCKTDELIKTRARVFRSSYTYLHEKGFEEQPLAGLPIVLVENDKELVRTDEVSLSLRDDQEFRPYLYKIRPKDLCFMDFFKKIGVKKEPTAVQYCNVLAAVYADTCEKTTLNPNQLKTVKCAVQQLFGLIKAQENQSFPDEVESLHLPAVDGKLYPSCTLYYNDTTFEPKRLEEALENKFLMLEKLSEYHLGSDIYGHHRLLKMLPQNLQPKMLSQFTEEKVVELHMQLCEFETDCEFSGWFDKHLSSFAFRHGLICLIRYQSRGEITHEDAAHMCDETFGSIQIVCCKNLETKLWLMEQPLDRTTAETDVFVKRGQRGCMFYLKHNDDMAPKVITEVNMTLTKEIHALLGDKFEANHLPVLGQFLMCDSLQDIQKTLAKNGIHDSTETKSCLFKPPPPGTDIPEEWLDSLDMNILNNFEEGEYVGYSTDRYIHAVIVEEVPGNSGIYSHRYKVDIGEDEPIEVSCLDLYQFKREKNPKRGRTRKSAGTSCMDVEPLAGAVPHHSGSSTGPSTRPSTPRSSPASVDEAKREIDKCLAEIWTLPEEQRHKAIKRLYLRWHPDKNPDYQFLSTEAFKYLQNRIEELRNGKGKTEGSSYPRGNSDFRDFYSQWNQEARDHRNGRERFSKGFHSYNFWTHNENVPRPDREEAQRWCRQARCDLRAAHTDSGEGSTEWCLFKVHQAVEKLLIAAEYKKHGQHPTISSISALAAQVSSYNHQLAALPQIVQNLKMLGVDPKKTQYPNCHPSPHIPNGQFKSENGMQALNKASELLSVVEAYVK</sequence>
<feature type="compositionally biased region" description="Low complexity" evidence="1">
    <location>
        <begin position="4033"/>
        <end position="4053"/>
    </location>
</feature>
<accession>A0A8D3ACB7</accession>
<evidence type="ECO:0000259" key="2">
    <source>
        <dbReference type="PROSITE" id="PS50910"/>
    </source>
</evidence>
<name>A0A8D3ACB7_SCOMX</name>
<feature type="domain" description="HEPN" evidence="2">
    <location>
        <begin position="4183"/>
        <end position="4299"/>
    </location>
</feature>
<organism evidence="3 4">
    <name type="scientific">Scophthalmus maximus</name>
    <name type="common">Turbot</name>
    <name type="synonym">Psetta maxima</name>
    <dbReference type="NCBI Taxonomy" id="52904"/>
    <lineage>
        <taxon>Eukaryota</taxon>
        <taxon>Metazoa</taxon>
        <taxon>Chordata</taxon>
        <taxon>Craniata</taxon>
        <taxon>Vertebrata</taxon>
        <taxon>Euteleostomi</taxon>
        <taxon>Actinopterygii</taxon>
        <taxon>Neopterygii</taxon>
        <taxon>Teleostei</taxon>
        <taxon>Neoteleostei</taxon>
        <taxon>Acanthomorphata</taxon>
        <taxon>Carangaria</taxon>
        <taxon>Pleuronectiformes</taxon>
        <taxon>Pleuronectoidei</taxon>
        <taxon>Scophthalmidae</taxon>
        <taxon>Scophthalmus</taxon>
    </lineage>
</organism>
<dbReference type="Proteomes" id="UP000694558">
    <property type="component" value="Chromosome 14"/>
</dbReference>
<dbReference type="PANTHER" id="PTHR46919">
    <property type="entry name" value="ZINC FINGER, C3HC4 TYPE (RING FINGER) FAMILY PROTEIN"/>
    <property type="match status" value="1"/>
</dbReference>
<reference evidence="3" key="2">
    <citation type="submission" date="2025-08" db="UniProtKB">
        <authorList>
            <consortium name="Ensembl"/>
        </authorList>
    </citation>
    <scope>IDENTIFICATION</scope>
</reference>
<dbReference type="Pfam" id="PF05168">
    <property type="entry name" value="HEPN"/>
    <property type="match status" value="1"/>
</dbReference>
<dbReference type="SUPFAM" id="SSF81593">
    <property type="entry name" value="Nucleotidyltransferase substrate binding subunit/domain"/>
    <property type="match status" value="1"/>
</dbReference>